<organism evidence="2 4">
    <name type="scientific">Phytophthora infestans</name>
    <name type="common">Potato late blight agent</name>
    <name type="synonym">Botrytis infestans</name>
    <dbReference type="NCBI Taxonomy" id="4787"/>
    <lineage>
        <taxon>Eukaryota</taxon>
        <taxon>Sar</taxon>
        <taxon>Stramenopiles</taxon>
        <taxon>Oomycota</taxon>
        <taxon>Peronosporomycetes</taxon>
        <taxon>Peronosporales</taxon>
        <taxon>Peronosporaceae</taxon>
        <taxon>Phytophthora</taxon>
    </lineage>
</organism>
<evidence type="ECO:0000313" key="2">
    <source>
        <dbReference type="EMBL" id="KAF4045944.1"/>
    </source>
</evidence>
<dbReference type="Proteomes" id="UP000602510">
    <property type="component" value="Unassembled WGS sequence"/>
</dbReference>
<gene>
    <name evidence="2" type="ORF">GN244_ATG01610</name>
    <name evidence="3" type="ORF">GN958_ATG18924</name>
</gene>
<proteinExistence type="predicted"/>
<feature type="compositionally biased region" description="Polar residues" evidence="1">
    <location>
        <begin position="12"/>
        <end position="27"/>
    </location>
</feature>
<name>A0A833TLC5_PHYIN</name>
<dbReference type="EMBL" id="JAACNO010002657">
    <property type="protein sequence ID" value="KAF4131891.1"/>
    <property type="molecule type" value="Genomic_DNA"/>
</dbReference>
<comment type="caution">
    <text evidence="2">The sequence shown here is derived from an EMBL/GenBank/DDBJ whole genome shotgun (WGS) entry which is preliminary data.</text>
</comment>
<evidence type="ECO:0000313" key="4">
    <source>
        <dbReference type="Proteomes" id="UP000602510"/>
    </source>
</evidence>
<accession>A0A833TLC5</accession>
<evidence type="ECO:0000313" key="3">
    <source>
        <dbReference type="EMBL" id="KAF4131891.1"/>
    </source>
</evidence>
<keyword evidence="4" id="KW-1185">Reference proteome</keyword>
<evidence type="ECO:0000256" key="1">
    <source>
        <dbReference type="SAM" id="MobiDB-lite"/>
    </source>
</evidence>
<dbReference type="Proteomes" id="UP000704712">
    <property type="component" value="Unassembled WGS sequence"/>
</dbReference>
<reference evidence="2" key="1">
    <citation type="submission" date="2020-04" db="EMBL/GenBank/DDBJ databases">
        <title>Hybrid Assembly of Korean Phytophthora infestans isolates.</title>
        <authorList>
            <person name="Prokchorchik M."/>
            <person name="Lee Y."/>
            <person name="Seo J."/>
            <person name="Cho J.-H."/>
            <person name="Park Y.-E."/>
            <person name="Jang D.-C."/>
            <person name="Im J.-S."/>
            <person name="Choi J.-G."/>
            <person name="Park H.-J."/>
            <person name="Lee G.-B."/>
            <person name="Lee Y.-G."/>
            <person name="Hong S.-Y."/>
            <person name="Cho K."/>
            <person name="Sohn K.H."/>
        </authorList>
    </citation>
    <scope>NUCLEOTIDE SEQUENCE</scope>
    <source>
        <strain evidence="2">KR_1_A1</strain>
        <strain evidence="3">KR_2_A2</strain>
    </source>
</reference>
<feature type="region of interest" description="Disordered" evidence="1">
    <location>
        <begin position="1"/>
        <end position="61"/>
    </location>
</feature>
<dbReference type="AlphaFoldDB" id="A0A833TLC5"/>
<protein>
    <submittedName>
        <fullName evidence="2">Uncharacterized protein</fullName>
    </submittedName>
</protein>
<dbReference type="EMBL" id="WSZM01000037">
    <property type="protein sequence ID" value="KAF4045944.1"/>
    <property type="molecule type" value="Genomic_DNA"/>
</dbReference>
<sequence length="61" mass="6056">MRNPPEAYSEAASAQNAPGASEVTSASVVHEPSAVAARNTPPPAADVHDSSVVAKGTQLGT</sequence>